<dbReference type="SUPFAM" id="SSF55781">
    <property type="entry name" value="GAF domain-like"/>
    <property type="match status" value="1"/>
</dbReference>
<proteinExistence type="predicted"/>
<dbReference type="Proteomes" id="UP000268229">
    <property type="component" value="Chromosome"/>
</dbReference>
<reference evidence="1 2" key="1">
    <citation type="submission" date="2018-12" db="EMBL/GenBank/DDBJ databases">
        <authorList>
            <consortium name="Pathogen Informatics"/>
        </authorList>
    </citation>
    <scope>NUCLEOTIDE SEQUENCE [LARGE SCALE GENOMIC DNA]</scope>
    <source>
        <strain evidence="1 2">NCTC12227</strain>
    </source>
</reference>
<accession>A0A3S4XST7</accession>
<gene>
    <name evidence="1" type="ORF">NCTC12227_00892</name>
</gene>
<dbReference type="RefSeq" id="WP_126304476.1">
    <property type="nucleotide sequence ID" value="NZ_JBGNXI010000001.1"/>
</dbReference>
<dbReference type="Pfam" id="PF04340">
    <property type="entry name" value="DUF484"/>
    <property type="match status" value="1"/>
</dbReference>
<dbReference type="InterPro" id="IPR029016">
    <property type="entry name" value="GAF-like_dom_sf"/>
</dbReference>
<dbReference type="Gene3D" id="3.30.450.40">
    <property type="match status" value="1"/>
</dbReference>
<dbReference type="InterPro" id="IPR007435">
    <property type="entry name" value="DUF484"/>
</dbReference>
<dbReference type="KEGG" id="nani:NCTC12227_00892"/>
<organism evidence="1 2">
    <name type="scientific">Neisseria animaloris</name>
    <dbReference type="NCBI Taxonomy" id="326522"/>
    <lineage>
        <taxon>Bacteria</taxon>
        <taxon>Pseudomonadati</taxon>
        <taxon>Pseudomonadota</taxon>
        <taxon>Betaproteobacteria</taxon>
        <taxon>Neisseriales</taxon>
        <taxon>Neisseriaceae</taxon>
        <taxon>Neisseria</taxon>
    </lineage>
</organism>
<keyword evidence="2" id="KW-1185">Reference proteome</keyword>
<dbReference type="EMBL" id="LR134516">
    <property type="protein sequence ID" value="VEJ21166.1"/>
    <property type="molecule type" value="Genomic_DNA"/>
</dbReference>
<dbReference type="STRING" id="326522.BWD08_03600"/>
<dbReference type="PANTHER" id="PTHR38765">
    <property type="entry name" value="DUF484 DOMAIN-CONTAINING PROTEIN"/>
    <property type="match status" value="1"/>
</dbReference>
<protein>
    <submittedName>
        <fullName evidence="1">Uncharacterized protein conserved in bacteria</fullName>
    </submittedName>
</protein>
<dbReference type="OrthoDB" id="8525200at2"/>
<name>A0A3S4XST7_9NEIS</name>
<dbReference type="AlphaFoldDB" id="A0A3S4XST7"/>
<evidence type="ECO:0000313" key="2">
    <source>
        <dbReference type="Proteomes" id="UP000268229"/>
    </source>
</evidence>
<evidence type="ECO:0000313" key="1">
    <source>
        <dbReference type="EMBL" id="VEJ21166.1"/>
    </source>
</evidence>
<sequence>MDKESILEFLKAHPDFLAEHADKLGIRLRDEKIRSFAQAQLVASQLKINKMADQLENMLTDSEANKVTIERLLALDLQLLKANTIGQLVQALYQVLKDGFGISQFKLALVAEPKNKARIPEEILVAGHKARSEISALEKPVLGNKISKEMRNLLPQSEIVPESFLQLPVPIGNKTGAVLLAADADVNRFAEGLETEWIERMAEAIGTALSRIMGYR</sequence>
<dbReference type="PANTHER" id="PTHR38765:SF1">
    <property type="entry name" value="DUF484 DOMAIN-CONTAINING PROTEIN"/>
    <property type="match status" value="1"/>
</dbReference>